<evidence type="ECO:0000313" key="2">
    <source>
        <dbReference type="Proteomes" id="UP000014480"/>
    </source>
</evidence>
<evidence type="ECO:0000313" key="1">
    <source>
        <dbReference type="EMBL" id="TDZ21380.1"/>
    </source>
</evidence>
<dbReference type="AlphaFoldDB" id="A0A484FT80"/>
<reference evidence="2" key="2">
    <citation type="journal article" date="2019" name="Mol. Plant Microbe Interact.">
        <title>Genome sequence resources for four phytopathogenic fungi from the Colletotrichum orbiculare species complex.</title>
        <authorList>
            <person name="Gan P."/>
            <person name="Tsushima A."/>
            <person name="Narusaka M."/>
            <person name="Narusaka Y."/>
            <person name="Takano Y."/>
            <person name="Kubo Y."/>
            <person name="Shirasu K."/>
        </authorList>
    </citation>
    <scope>GENOME REANNOTATION</scope>
    <source>
        <strain evidence="2">104-T / ATCC 96160 / CBS 514.97 / LARS 414 / MAFF 240422</strain>
    </source>
</reference>
<accession>A0A484FT80</accession>
<name>A0A484FT80_COLOR</name>
<dbReference type="Proteomes" id="UP000014480">
    <property type="component" value="Unassembled WGS sequence"/>
</dbReference>
<comment type="caution">
    <text evidence="1">The sequence shown here is derived from an EMBL/GenBank/DDBJ whole genome shotgun (WGS) entry which is preliminary data.</text>
</comment>
<gene>
    <name evidence="1" type="ORF">Cob_v006085</name>
</gene>
<organism evidence="1 2">
    <name type="scientific">Colletotrichum orbiculare (strain 104-T / ATCC 96160 / CBS 514.97 / LARS 414 / MAFF 240422)</name>
    <name type="common">Cucumber anthracnose fungus</name>
    <name type="synonym">Colletotrichum lagenarium</name>
    <dbReference type="NCBI Taxonomy" id="1213857"/>
    <lineage>
        <taxon>Eukaryota</taxon>
        <taxon>Fungi</taxon>
        <taxon>Dikarya</taxon>
        <taxon>Ascomycota</taxon>
        <taxon>Pezizomycotina</taxon>
        <taxon>Sordariomycetes</taxon>
        <taxon>Hypocreomycetidae</taxon>
        <taxon>Glomerellales</taxon>
        <taxon>Glomerellaceae</taxon>
        <taxon>Colletotrichum</taxon>
        <taxon>Colletotrichum orbiculare species complex</taxon>
    </lineage>
</organism>
<keyword evidence="2" id="KW-1185">Reference proteome</keyword>
<protein>
    <submittedName>
        <fullName evidence="1">Uncharacterized protein</fullName>
    </submittedName>
</protein>
<dbReference type="EMBL" id="AMCV02000015">
    <property type="protein sequence ID" value="TDZ21380.1"/>
    <property type="molecule type" value="Genomic_DNA"/>
</dbReference>
<reference evidence="2" key="1">
    <citation type="journal article" date="2013" name="New Phytol.">
        <title>Comparative genomic and transcriptomic analyses reveal the hemibiotrophic stage shift of Colletotrichum fungi.</title>
        <authorList>
            <person name="Gan P."/>
            <person name="Ikeda K."/>
            <person name="Irieda H."/>
            <person name="Narusaka M."/>
            <person name="O'Connell R.J."/>
            <person name="Narusaka Y."/>
            <person name="Takano Y."/>
            <person name="Kubo Y."/>
            <person name="Shirasu K."/>
        </authorList>
    </citation>
    <scope>NUCLEOTIDE SEQUENCE [LARGE SCALE GENOMIC DNA]</scope>
    <source>
        <strain evidence="2">104-T / ATCC 96160 / CBS 514.97 / LARS 414 / MAFF 240422</strain>
    </source>
</reference>
<sequence>MAIGITAAQAPSKHYEEAFLPVYTAAYKVAGVLTYRTGLWESATAPIENMPRHVNYLAVFLGDLGAPRMEIAKEIRFVVPNVSC</sequence>
<proteinExistence type="predicted"/>